<keyword evidence="1" id="KW-0472">Membrane</keyword>
<evidence type="ECO:0000256" key="1">
    <source>
        <dbReference type="SAM" id="Phobius"/>
    </source>
</evidence>
<dbReference type="Pfam" id="PF05795">
    <property type="entry name" value="Plasmodium_Vir"/>
    <property type="match status" value="1"/>
</dbReference>
<dbReference type="AlphaFoldDB" id="A0A0J9TMU7"/>
<evidence type="ECO:0008006" key="4">
    <source>
        <dbReference type="Google" id="ProtNLM"/>
    </source>
</evidence>
<evidence type="ECO:0000313" key="3">
    <source>
        <dbReference type="Proteomes" id="UP000053239"/>
    </source>
</evidence>
<feature type="transmembrane region" description="Helical" evidence="1">
    <location>
        <begin position="319"/>
        <end position="337"/>
    </location>
</feature>
<dbReference type="Proteomes" id="UP000053239">
    <property type="component" value="Unassembled WGS sequence"/>
</dbReference>
<dbReference type="InterPro" id="IPR008780">
    <property type="entry name" value="Plasmodium_Vir"/>
</dbReference>
<organism evidence="2 3">
    <name type="scientific">Plasmodium vivax North Korean</name>
    <dbReference type="NCBI Taxonomy" id="1035514"/>
    <lineage>
        <taxon>Eukaryota</taxon>
        <taxon>Sar</taxon>
        <taxon>Alveolata</taxon>
        <taxon>Apicomplexa</taxon>
        <taxon>Aconoidasida</taxon>
        <taxon>Haemosporida</taxon>
        <taxon>Plasmodiidae</taxon>
        <taxon>Plasmodium</taxon>
        <taxon>Plasmodium (Plasmodium)</taxon>
    </lineage>
</organism>
<keyword evidence="1" id="KW-0812">Transmembrane</keyword>
<proteinExistence type="predicted"/>
<reference evidence="2 3" key="1">
    <citation type="submission" date="2011-09" db="EMBL/GenBank/DDBJ databases">
        <title>The Genome Sequence of Plasmodium vivax North Korean.</title>
        <authorList>
            <consortium name="The Broad Institute Genome Sequencing Platform"/>
            <consortium name="The Broad Institute Genome Sequencing Center for Infectious Disease"/>
            <person name="Neafsey D."/>
            <person name="Carlton J."/>
            <person name="Barnwell J."/>
            <person name="Collins W."/>
            <person name="Escalante A."/>
            <person name="Mullikin J."/>
            <person name="Saul A."/>
            <person name="Guigo R."/>
            <person name="Camara F."/>
            <person name="Young S.K."/>
            <person name="Zeng Q."/>
            <person name="Gargeya S."/>
            <person name="Fitzgerald M."/>
            <person name="Haas B."/>
            <person name="Abouelleil A."/>
            <person name="Alvarado L."/>
            <person name="Arachchi H.M."/>
            <person name="Berlin A."/>
            <person name="Brown A."/>
            <person name="Chapman S.B."/>
            <person name="Chen Z."/>
            <person name="Dunbar C."/>
            <person name="Freedman E."/>
            <person name="Gearin G."/>
            <person name="Gellesch M."/>
            <person name="Goldberg J."/>
            <person name="Griggs A."/>
            <person name="Gujja S."/>
            <person name="Heiman D."/>
            <person name="Howarth C."/>
            <person name="Larson L."/>
            <person name="Lui A."/>
            <person name="MacDonald P.J.P."/>
            <person name="Montmayeur A."/>
            <person name="Murphy C."/>
            <person name="Neiman D."/>
            <person name="Pearson M."/>
            <person name="Priest M."/>
            <person name="Roberts A."/>
            <person name="Saif S."/>
            <person name="Shea T."/>
            <person name="Shenoy N."/>
            <person name="Sisk P."/>
            <person name="Stolte C."/>
            <person name="Sykes S."/>
            <person name="Wortman J."/>
            <person name="Nusbaum C."/>
            <person name="Birren B."/>
        </authorList>
    </citation>
    <scope>NUCLEOTIDE SEQUENCE [LARGE SCALE GENOMIC DNA]</scope>
    <source>
        <strain evidence="2 3">North Korean</strain>
    </source>
</reference>
<gene>
    <name evidence="2" type="ORF">PVNG_05446</name>
</gene>
<keyword evidence="1" id="KW-1133">Transmembrane helix</keyword>
<dbReference type="EMBL" id="KQ235604">
    <property type="protein sequence ID" value="KMZ96461.1"/>
    <property type="molecule type" value="Genomic_DNA"/>
</dbReference>
<evidence type="ECO:0000313" key="2">
    <source>
        <dbReference type="EMBL" id="KMZ96461.1"/>
    </source>
</evidence>
<sequence length="338" mass="39729">MNKYFSKYERYTCVNINHITKERLELLPTKLNYAYFDEGSGKCNRFSYYSSAKKELDRHPELQDVSDKILKAVCYVYNKSKLGNLDVRSCNFLYFWLGNKLLNNLQKKHFFEEAIIGLFRNLNENDTRKVCTLPYTYMEEGHFEKIKLIYDYFEDYENYKIDLAIHNRSCNEDYYTYLKAYVDKYKQLYDECITEHQPHMYCEVFRKKYDKKKHANLYYLSCNLEKNLSETDPLPGELKDAEHPKKLDDRPNGEALEAKVQQRLTMAPHEHVEIPASLGNNLDDITPGRTITSEDKTTSITSKSITGAVSVAGFLVPSYLMYNVISIMIIKLNAIFYI</sequence>
<name>A0A0J9TMU7_PLAVI</name>
<protein>
    <recommendedName>
        <fullName evidence="4">Variable surface protein Vir7-like protein</fullName>
    </recommendedName>
</protein>
<accession>A0A0J9TMU7</accession>